<dbReference type="Gene3D" id="1.10.630.10">
    <property type="entry name" value="Cytochrome P450"/>
    <property type="match status" value="1"/>
</dbReference>
<evidence type="ECO:0000313" key="10">
    <source>
        <dbReference type="WBParaSite" id="Pan_g20238.t1"/>
    </source>
</evidence>
<dbReference type="InterPro" id="IPR050182">
    <property type="entry name" value="Cytochrome_P450_fam2"/>
</dbReference>
<dbReference type="InterPro" id="IPR036396">
    <property type="entry name" value="Cyt_P450_sf"/>
</dbReference>
<dbReference type="PROSITE" id="PS00086">
    <property type="entry name" value="CYTOCHROME_P450"/>
    <property type="match status" value="1"/>
</dbReference>
<dbReference type="GO" id="GO:0016712">
    <property type="term" value="F:oxidoreductase activity, acting on paired donors, with incorporation or reduction of molecular oxygen, reduced flavin or flavoprotein as one donor, and incorporation of one atom of oxygen"/>
    <property type="evidence" value="ECO:0007669"/>
    <property type="project" value="TreeGrafter"/>
</dbReference>
<dbReference type="InterPro" id="IPR017972">
    <property type="entry name" value="Cyt_P450_CS"/>
</dbReference>
<dbReference type="SUPFAM" id="SSF48264">
    <property type="entry name" value="Cytochrome P450"/>
    <property type="match status" value="1"/>
</dbReference>
<sequence>MQERVLDDVSALISHVKGEIAEGKTEFELFDELDIAVGSIINSIAFGYRFSRDNRQEFYDAKKIATDTVCMGSWPTFRIMEANIDFFKKLPIFSDTYELVKKHREESHVFLYGQINRHMKSIDFDSEEEPTDFVEYFLRHKHKLDNEKNGEHNFSIKQLYSTIMDLWIAGQETTATTLAWLFIYIIQNPHVQAKAQAELDEFIGSDRFVTLDDKINLNYINAVVAETQRFCNLVPINVPHKTTRDVEIRGYKIPKGTTIMNQVSTVMHDERYFPDAKTFKPERFIDKNGKFFAPAELMPFSVGKRACLGEALARLELFSFAANLLNQFKFGQVPGKPVVGERLVRGTVAPAPWVCTISVRH</sequence>
<dbReference type="InterPro" id="IPR002401">
    <property type="entry name" value="Cyt_P450_E_grp-I"/>
</dbReference>
<dbReference type="FunFam" id="1.10.630.10:FF:000036">
    <property type="entry name" value="CYtochrome P450 family"/>
    <property type="match status" value="1"/>
</dbReference>
<dbReference type="Pfam" id="PF00067">
    <property type="entry name" value="p450"/>
    <property type="match status" value="1"/>
</dbReference>
<dbReference type="PANTHER" id="PTHR24300:SF375">
    <property type="entry name" value="CYTOCHROME P450 FAMILY"/>
    <property type="match status" value="1"/>
</dbReference>
<keyword evidence="5 7" id="KW-0408">Iron</keyword>
<comment type="similarity">
    <text evidence="2 8">Belongs to the cytochrome P450 family.</text>
</comment>
<protein>
    <submittedName>
        <fullName evidence="10">Unspecific monooxygenase</fullName>
    </submittedName>
</protein>
<evidence type="ECO:0000256" key="6">
    <source>
        <dbReference type="ARBA" id="ARBA00023033"/>
    </source>
</evidence>
<dbReference type="Proteomes" id="UP000492821">
    <property type="component" value="Unassembled WGS sequence"/>
</dbReference>
<accession>A0A7E4VHA8</accession>
<reference evidence="9" key="1">
    <citation type="journal article" date="2013" name="Genetics">
        <title>The draft genome and transcriptome of Panagrellus redivivus are shaped by the harsh demands of a free-living lifestyle.</title>
        <authorList>
            <person name="Srinivasan J."/>
            <person name="Dillman A.R."/>
            <person name="Macchietto M.G."/>
            <person name="Heikkinen L."/>
            <person name="Lakso M."/>
            <person name="Fracchia K.M."/>
            <person name="Antoshechkin I."/>
            <person name="Mortazavi A."/>
            <person name="Wong G."/>
            <person name="Sternberg P.W."/>
        </authorList>
    </citation>
    <scope>NUCLEOTIDE SEQUENCE [LARGE SCALE GENOMIC DNA]</scope>
    <source>
        <strain evidence="9">MT8872</strain>
    </source>
</reference>
<keyword evidence="3 7" id="KW-0479">Metal-binding</keyword>
<dbReference type="CDD" id="cd20617">
    <property type="entry name" value="CYP1_2-like"/>
    <property type="match status" value="1"/>
</dbReference>
<evidence type="ECO:0000256" key="4">
    <source>
        <dbReference type="ARBA" id="ARBA00023002"/>
    </source>
</evidence>
<keyword evidence="9" id="KW-1185">Reference proteome</keyword>
<evidence type="ECO:0000256" key="8">
    <source>
        <dbReference type="RuleBase" id="RU000461"/>
    </source>
</evidence>
<reference evidence="10" key="2">
    <citation type="submission" date="2020-10" db="UniProtKB">
        <authorList>
            <consortium name="WormBaseParasite"/>
        </authorList>
    </citation>
    <scope>IDENTIFICATION</scope>
</reference>
<dbReference type="AlphaFoldDB" id="A0A7E4VHA8"/>
<feature type="binding site" description="axial binding residue" evidence="7">
    <location>
        <position position="307"/>
    </location>
    <ligand>
        <name>heme</name>
        <dbReference type="ChEBI" id="CHEBI:30413"/>
    </ligand>
    <ligandPart>
        <name>Fe</name>
        <dbReference type="ChEBI" id="CHEBI:18248"/>
    </ligandPart>
</feature>
<dbReference type="WBParaSite" id="Pan_g20238.t1">
    <property type="protein sequence ID" value="Pan_g20238.t1"/>
    <property type="gene ID" value="Pan_g20238"/>
</dbReference>
<dbReference type="GO" id="GO:0005737">
    <property type="term" value="C:cytoplasm"/>
    <property type="evidence" value="ECO:0007669"/>
    <property type="project" value="TreeGrafter"/>
</dbReference>
<dbReference type="GO" id="GO:0005506">
    <property type="term" value="F:iron ion binding"/>
    <property type="evidence" value="ECO:0007669"/>
    <property type="project" value="InterPro"/>
</dbReference>
<evidence type="ECO:0000256" key="7">
    <source>
        <dbReference type="PIRSR" id="PIRSR602401-1"/>
    </source>
</evidence>
<keyword evidence="6 8" id="KW-0503">Monooxygenase</keyword>
<keyword evidence="7 8" id="KW-0349">Heme</keyword>
<name>A0A7E4VHA8_PANRE</name>
<dbReference type="PANTHER" id="PTHR24300">
    <property type="entry name" value="CYTOCHROME P450 508A4-RELATED"/>
    <property type="match status" value="1"/>
</dbReference>
<dbReference type="PRINTS" id="PR00385">
    <property type="entry name" value="P450"/>
</dbReference>
<dbReference type="GO" id="GO:0020037">
    <property type="term" value="F:heme binding"/>
    <property type="evidence" value="ECO:0007669"/>
    <property type="project" value="InterPro"/>
</dbReference>
<evidence type="ECO:0000256" key="5">
    <source>
        <dbReference type="ARBA" id="ARBA00023004"/>
    </source>
</evidence>
<evidence type="ECO:0000256" key="3">
    <source>
        <dbReference type="ARBA" id="ARBA00022723"/>
    </source>
</evidence>
<dbReference type="PRINTS" id="PR00463">
    <property type="entry name" value="EP450I"/>
</dbReference>
<keyword evidence="4 8" id="KW-0560">Oxidoreductase</keyword>
<comment type="cofactor">
    <cofactor evidence="1 7">
        <name>heme</name>
        <dbReference type="ChEBI" id="CHEBI:30413"/>
    </cofactor>
</comment>
<evidence type="ECO:0000256" key="1">
    <source>
        <dbReference type="ARBA" id="ARBA00001971"/>
    </source>
</evidence>
<dbReference type="GO" id="GO:0006082">
    <property type="term" value="P:organic acid metabolic process"/>
    <property type="evidence" value="ECO:0007669"/>
    <property type="project" value="TreeGrafter"/>
</dbReference>
<proteinExistence type="inferred from homology"/>
<dbReference type="GO" id="GO:0006805">
    <property type="term" value="P:xenobiotic metabolic process"/>
    <property type="evidence" value="ECO:0007669"/>
    <property type="project" value="TreeGrafter"/>
</dbReference>
<organism evidence="9 10">
    <name type="scientific">Panagrellus redivivus</name>
    <name type="common">Microworm</name>
    <dbReference type="NCBI Taxonomy" id="6233"/>
    <lineage>
        <taxon>Eukaryota</taxon>
        <taxon>Metazoa</taxon>
        <taxon>Ecdysozoa</taxon>
        <taxon>Nematoda</taxon>
        <taxon>Chromadorea</taxon>
        <taxon>Rhabditida</taxon>
        <taxon>Tylenchina</taxon>
        <taxon>Panagrolaimomorpha</taxon>
        <taxon>Panagrolaimoidea</taxon>
        <taxon>Panagrolaimidae</taxon>
        <taxon>Panagrellus</taxon>
    </lineage>
</organism>
<dbReference type="InterPro" id="IPR001128">
    <property type="entry name" value="Cyt_P450"/>
</dbReference>
<evidence type="ECO:0000313" key="9">
    <source>
        <dbReference type="Proteomes" id="UP000492821"/>
    </source>
</evidence>
<evidence type="ECO:0000256" key="2">
    <source>
        <dbReference type="ARBA" id="ARBA00010617"/>
    </source>
</evidence>